<feature type="domain" description="C-type lectin" evidence="4">
    <location>
        <begin position="117"/>
        <end position="217"/>
    </location>
</feature>
<feature type="compositionally biased region" description="Basic and acidic residues" evidence="3">
    <location>
        <begin position="56"/>
        <end position="70"/>
    </location>
</feature>
<dbReference type="SMART" id="SM00034">
    <property type="entry name" value="CLECT"/>
    <property type="match status" value="1"/>
</dbReference>
<dbReference type="Pfam" id="PF00059">
    <property type="entry name" value="Lectin_C"/>
    <property type="match status" value="1"/>
</dbReference>
<dbReference type="Proteomes" id="UP000694555">
    <property type="component" value="Unplaced"/>
</dbReference>
<feature type="compositionally biased region" description="Basic residues" evidence="3">
    <location>
        <begin position="38"/>
        <end position="55"/>
    </location>
</feature>
<accession>A0A8C0BVI3</accession>
<dbReference type="Ensembl" id="ENSBJAT00000022814.1">
    <property type="protein sequence ID" value="ENSBJAP00000022190.1"/>
    <property type="gene ID" value="ENSBJAG00000014426.1"/>
</dbReference>
<evidence type="ECO:0000256" key="3">
    <source>
        <dbReference type="SAM" id="MobiDB-lite"/>
    </source>
</evidence>
<dbReference type="InterPro" id="IPR033992">
    <property type="entry name" value="NKR-like_CTLD"/>
</dbReference>
<keyword evidence="2" id="KW-0430">Lectin</keyword>
<reference evidence="5" key="2">
    <citation type="submission" date="2025-09" db="UniProtKB">
        <authorList>
            <consortium name="Ensembl"/>
        </authorList>
    </citation>
    <scope>IDENTIFICATION</scope>
</reference>
<dbReference type="AlphaFoldDB" id="A0A8C0BVI3"/>
<keyword evidence="6" id="KW-1185">Reference proteome</keyword>
<dbReference type="CDD" id="cd03593">
    <property type="entry name" value="CLECT_NK_receptors_like"/>
    <property type="match status" value="1"/>
</dbReference>
<protein>
    <recommendedName>
        <fullName evidence="4">C-type lectin domain-containing protein</fullName>
    </recommendedName>
</protein>
<evidence type="ECO:0000313" key="6">
    <source>
        <dbReference type="Proteomes" id="UP000694555"/>
    </source>
</evidence>
<sequence length="221" mass="25000">MCPSSGQRWWWGLYGNGRPATNLPGARALPFPLDGRKHGPKRKFIWRRQNKKGREKQKGKNTGKEKEGPKRPLHALPRVRIWQVDALSQSPSETLVETYDCFAGCACPRCPEQWMAYRESCYSFSKEEKDWNSSQESCRAQGAHLLVISDPSEMTLQTELYWIGLKNSTGGDWVWEDGSKLSDKKVPSNSPVQNCAVLLQGAIHASSCEFLAPWVCEKSLQ</sequence>
<dbReference type="PANTHER" id="PTHR47648">
    <property type="entry name" value="KILLER CELL LECTIN-LIKE RECEPTOR SUBFAMILY G MEMBER 1"/>
    <property type="match status" value="1"/>
</dbReference>
<dbReference type="InterPro" id="IPR001304">
    <property type="entry name" value="C-type_lectin-like"/>
</dbReference>
<feature type="region of interest" description="Disordered" evidence="3">
    <location>
        <begin position="31"/>
        <end position="72"/>
    </location>
</feature>
<dbReference type="Gene3D" id="3.10.100.10">
    <property type="entry name" value="Mannose-Binding Protein A, subunit A"/>
    <property type="match status" value="1"/>
</dbReference>
<dbReference type="SUPFAM" id="SSF56436">
    <property type="entry name" value="C-type lectin-like"/>
    <property type="match status" value="1"/>
</dbReference>
<evidence type="ECO:0000256" key="1">
    <source>
        <dbReference type="ARBA" id="ARBA00004167"/>
    </source>
</evidence>
<evidence type="ECO:0000259" key="4">
    <source>
        <dbReference type="PROSITE" id="PS50041"/>
    </source>
</evidence>
<dbReference type="PANTHER" id="PTHR47648:SF1">
    <property type="entry name" value="KILLER CELL LECTIN-LIKE RECEPTOR SUBFAMILY G MEMBER 1"/>
    <property type="match status" value="1"/>
</dbReference>
<proteinExistence type="predicted"/>
<organism evidence="5 6">
    <name type="scientific">Buteo japonicus</name>
    <dbReference type="NCBI Taxonomy" id="224669"/>
    <lineage>
        <taxon>Eukaryota</taxon>
        <taxon>Metazoa</taxon>
        <taxon>Chordata</taxon>
        <taxon>Craniata</taxon>
        <taxon>Vertebrata</taxon>
        <taxon>Euteleostomi</taxon>
        <taxon>Archelosauria</taxon>
        <taxon>Archosauria</taxon>
        <taxon>Dinosauria</taxon>
        <taxon>Saurischia</taxon>
        <taxon>Theropoda</taxon>
        <taxon>Coelurosauria</taxon>
        <taxon>Aves</taxon>
        <taxon>Neognathae</taxon>
        <taxon>Neoaves</taxon>
        <taxon>Telluraves</taxon>
        <taxon>Accipitrimorphae</taxon>
        <taxon>Accipitriformes</taxon>
        <taxon>Accipitridae</taxon>
        <taxon>Accipitrinae</taxon>
        <taxon>Buteo</taxon>
    </lineage>
</organism>
<evidence type="ECO:0000313" key="5">
    <source>
        <dbReference type="Ensembl" id="ENSBJAP00000022190.1"/>
    </source>
</evidence>
<dbReference type="PROSITE" id="PS50041">
    <property type="entry name" value="C_TYPE_LECTIN_2"/>
    <property type="match status" value="1"/>
</dbReference>
<dbReference type="InterPro" id="IPR016187">
    <property type="entry name" value="CTDL_fold"/>
</dbReference>
<reference evidence="5" key="1">
    <citation type="submission" date="2025-08" db="UniProtKB">
        <authorList>
            <consortium name="Ensembl"/>
        </authorList>
    </citation>
    <scope>IDENTIFICATION</scope>
</reference>
<evidence type="ECO:0000256" key="2">
    <source>
        <dbReference type="ARBA" id="ARBA00022734"/>
    </source>
</evidence>
<comment type="subcellular location">
    <subcellularLocation>
        <location evidence="1">Membrane</location>
        <topology evidence="1">Single-pass membrane protein</topology>
    </subcellularLocation>
</comment>
<dbReference type="GO" id="GO:0030246">
    <property type="term" value="F:carbohydrate binding"/>
    <property type="evidence" value="ECO:0007669"/>
    <property type="project" value="UniProtKB-KW"/>
</dbReference>
<dbReference type="InterPro" id="IPR042190">
    <property type="entry name" value="KLRG1"/>
</dbReference>
<dbReference type="InterPro" id="IPR016186">
    <property type="entry name" value="C-type_lectin-like/link_sf"/>
</dbReference>
<name>A0A8C0BVI3_9AVES</name>
<dbReference type="GO" id="GO:0016020">
    <property type="term" value="C:membrane"/>
    <property type="evidence" value="ECO:0007669"/>
    <property type="project" value="UniProtKB-SubCell"/>
</dbReference>